<keyword evidence="2" id="KW-1185">Reference proteome</keyword>
<dbReference type="CDD" id="cd02980">
    <property type="entry name" value="TRX_Fd_family"/>
    <property type="match status" value="1"/>
</dbReference>
<name>A0A5N3P6I8_9HYPH</name>
<dbReference type="SUPFAM" id="SSF52833">
    <property type="entry name" value="Thioredoxin-like"/>
    <property type="match status" value="1"/>
</dbReference>
<dbReference type="AlphaFoldDB" id="A0A5N3P6I8"/>
<dbReference type="InterPro" id="IPR036249">
    <property type="entry name" value="Thioredoxin-like_sf"/>
</dbReference>
<dbReference type="Proteomes" id="UP000325684">
    <property type="component" value="Unassembled WGS sequence"/>
</dbReference>
<dbReference type="EMBL" id="VCMV01000036">
    <property type="protein sequence ID" value="KAB0265357.1"/>
    <property type="molecule type" value="Genomic_DNA"/>
</dbReference>
<dbReference type="InterPro" id="IPR012863">
    <property type="entry name" value="DUF1636"/>
</dbReference>
<organism evidence="1 2">
    <name type="scientific">Microvirga brassicacearum</name>
    <dbReference type="NCBI Taxonomy" id="2580413"/>
    <lineage>
        <taxon>Bacteria</taxon>
        <taxon>Pseudomonadati</taxon>
        <taxon>Pseudomonadota</taxon>
        <taxon>Alphaproteobacteria</taxon>
        <taxon>Hyphomicrobiales</taxon>
        <taxon>Methylobacteriaceae</taxon>
        <taxon>Microvirga</taxon>
    </lineage>
</organism>
<dbReference type="OrthoDB" id="424426at2"/>
<dbReference type="Pfam" id="PF07845">
    <property type="entry name" value="DUF1636"/>
    <property type="match status" value="1"/>
</dbReference>
<reference evidence="1 2" key="1">
    <citation type="journal article" date="2019" name="Microorganisms">
        <title>Genome Insights into the Novel Species Microvirga brassicacearum, a Rapeseed Endophyte with Biotechnological Potential.</title>
        <authorList>
            <person name="Jimenez-Gomez A."/>
            <person name="Saati-Santamaria Z."/>
            <person name="Igual J.M."/>
            <person name="Rivas R."/>
            <person name="Mateos P.F."/>
            <person name="Garcia-Fraile P."/>
        </authorList>
    </citation>
    <scope>NUCLEOTIDE SEQUENCE [LARGE SCALE GENOMIC DNA]</scope>
    <source>
        <strain evidence="1 2">CDVBN77</strain>
    </source>
</reference>
<protein>
    <submittedName>
        <fullName evidence="1">DUF1636 domain-containing protein</fullName>
    </submittedName>
</protein>
<evidence type="ECO:0000313" key="1">
    <source>
        <dbReference type="EMBL" id="KAB0265357.1"/>
    </source>
</evidence>
<dbReference type="RefSeq" id="WP_150947314.1">
    <property type="nucleotide sequence ID" value="NZ_VCMV01000036.1"/>
</dbReference>
<accession>A0A5N3P6I8</accession>
<dbReference type="Gene3D" id="3.40.30.10">
    <property type="entry name" value="Glutaredoxin"/>
    <property type="match status" value="1"/>
</dbReference>
<evidence type="ECO:0000313" key="2">
    <source>
        <dbReference type="Proteomes" id="UP000325684"/>
    </source>
</evidence>
<sequence length="139" mass="15003">MEDGRSPPDELLLYVCVTCRKAGEPEGDMRPGALLHRALRAAVNATDEKGGPAIRVEPVECLSGCKRGCTIAISGPGRWTYVYGDLDPATSVDSILDGLRRYGATANGLVPWRERPEAFRKGTLARIPPFSLTSSDRTS</sequence>
<comment type="caution">
    <text evidence="1">The sequence shown here is derived from an EMBL/GenBank/DDBJ whole genome shotgun (WGS) entry which is preliminary data.</text>
</comment>
<proteinExistence type="predicted"/>
<gene>
    <name evidence="1" type="ORF">FEZ63_18705</name>
</gene>